<accession>A0ABY0THD7</accession>
<evidence type="ECO:0000256" key="2">
    <source>
        <dbReference type="ARBA" id="ARBA00008663"/>
    </source>
</evidence>
<gene>
    <name evidence="14" type="ORF">SAMN05216402_2493</name>
</gene>
<dbReference type="InterPro" id="IPR040442">
    <property type="entry name" value="Pyrv_kinase-like_dom_sf"/>
</dbReference>
<keyword evidence="9" id="KW-0460">Magnesium</keyword>
<evidence type="ECO:0000256" key="6">
    <source>
        <dbReference type="ARBA" id="ARBA00022741"/>
    </source>
</evidence>
<dbReference type="PANTHER" id="PTHR11817">
    <property type="entry name" value="PYRUVATE KINASE"/>
    <property type="match status" value="1"/>
</dbReference>
<dbReference type="SUPFAM" id="SSF51621">
    <property type="entry name" value="Phosphoenolpyruvate/pyruvate domain"/>
    <property type="match status" value="1"/>
</dbReference>
<evidence type="ECO:0000256" key="12">
    <source>
        <dbReference type="SAM" id="MobiDB-lite"/>
    </source>
</evidence>
<dbReference type="Gene3D" id="3.20.20.60">
    <property type="entry name" value="Phosphoenolpyruvate-binding domains"/>
    <property type="match status" value="2"/>
</dbReference>
<dbReference type="Proteomes" id="UP000183471">
    <property type="component" value="Unassembled WGS sequence"/>
</dbReference>
<evidence type="ECO:0000256" key="3">
    <source>
        <dbReference type="ARBA" id="ARBA00012142"/>
    </source>
</evidence>
<dbReference type="RefSeq" id="WP_074632962.1">
    <property type="nucleotide sequence ID" value="NZ_FNKY01000001.1"/>
</dbReference>
<evidence type="ECO:0000256" key="8">
    <source>
        <dbReference type="ARBA" id="ARBA00022840"/>
    </source>
</evidence>
<evidence type="ECO:0000256" key="5">
    <source>
        <dbReference type="ARBA" id="ARBA00022723"/>
    </source>
</evidence>
<evidence type="ECO:0000256" key="1">
    <source>
        <dbReference type="ARBA" id="ARBA00004997"/>
    </source>
</evidence>
<keyword evidence="4" id="KW-0808">Transferase</keyword>
<keyword evidence="8" id="KW-0067">ATP-binding</keyword>
<feature type="domain" description="Pyruvate kinase barrel" evidence="13">
    <location>
        <begin position="383"/>
        <end position="598"/>
    </location>
</feature>
<dbReference type="InterPro" id="IPR015793">
    <property type="entry name" value="Pyrv_Knase_brl"/>
</dbReference>
<name>A0ABY0THD7_9PROT</name>
<protein>
    <recommendedName>
        <fullName evidence="3">pyruvate kinase</fullName>
        <ecNumber evidence="3">2.7.1.40</ecNumber>
    </recommendedName>
</protein>
<keyword evidence="5" id="KW-0479">Metal-binding</keyword>
<comment type="caution">
    <text evidence="14">The sequence shown here is derived from an EMBL/GenBank/DDBJ whole genome shotgun (WGS) entry which is preliminary data.</text>
</comment>
<dbReference type="InterPro" id="IPR001697">
    <property type="entry name" value="Pyr_Knase"/>
</dbReference>
<dbReference type="EC" id="2.7.1.40" evidence="3"/>
<dbReference type="InterPro" id="IPR015813">
    <property type="entry name" value="Pyrv/PenolPyrv_kinase-like_dom"/>
</dbReference>
<feature type="region of interest" description="Disordered" evidence="12">
    <location>
        <begin position="1"/>
        <end position="22"/>
    </location>
</feature>
<dbReference type="InterPro" id="IPR015806">
    <property type="entry name" value="Pyrv_Knase_insert_dom_sf"/>
</dbReference>
<keyword evidence="15" id="KW-1185">Reference proteome</keyword>
<dbReference type="SUPFAM" id="SSF50800">
    <property type="entry name" value="PK beta-barrel domain-like"/>
    <property type="match status" value="1"/>
</dbReference>
<evidence type="ECO:0000256" key="4">
    <source>
        <dbReference type="ARBA" id="ARBA00022679"/>
    </source>
</evidence>
<feature type="region of interest" description="Disordered" evidence="12">
    <location>
        <begin position="115"/>
        <end position="144"/>
    </location>
</feature>
<feature type="domain" description="Pyruvate kinase barrel" evidence="13">
    <location>
        <begin position="148"/>
        <end position="228"/>
    </location>
</feature>
<evidence type="ECO:0000256" key="11">
    <source>
        <dbReference type="ARBA" id="ARBA00023317"/>
    </source>
</evidence>
<comment type="pathway">
    <text evidence="1">Carbohydrate degradation; glycolysis; pyruvate from D-glyceraldehyde 3-phosphate: step 5/5.</text>
</comment>
<reference evidence="14 15" key="1">
    <citation type="submission" date="2016-10" db="EMBL/GenBank/DDBJ databases">
        <authorList>
            <person name="Varghese N."/>
            <person name="Submissions S."/>
        </authorList>
    </citation>
    <scope>NUCLEOTIDE SEQUENCE [LARGE SCALE GENOMIC DNA]</scope>
    <source>
        <strain evidence="14 15">Nl1</strain>
    </source>
</reference>
<proteinExistence type="inferred from homology"/>
<keyword evidence="6" id="KW-0547">Nucleotide-binding</keyword>
<evidence type="ECO:0000259" key="13">
    <source>
        <dbReference type="Pfam" id="PF00224"/>
    </source>
</evidence>
<dbReference type="Pfam" id="PF00224">
    <property type="entry name" value="PK"/>
    <property type="match status" value="2"/>
</dbReference>
<sequence>MNSPRKDNKILPSGYGKKDPKDPYADLLRELAALHQDLTVMESESAGMLQKVDARHRASAINLIHYLGLRRRDVRPLQEKLAAAGLSSMGRAESHVLSNLDAIIILLRRAMGEQRLQSPPSPGDPAAAGPSLLETNANNLLGKPPPQRRVRILVTLPGDVADNYALIKDMLLQGMDCARINCAHDDAAVWARMIKQIKRARRETGRYCRILMDLGGPKIRTGEISPGPAVLRWQPKRDAYGKVTEPARIWIHPEEGASACPVHAHACFSVKGDWLAQATARDRIEFTDARGALRNLQLVGQAGNGYWAESTQTAYIKPGLKLYLLRVPSSGHPRGTGYAGEIGMLPQAPATIRLYRGDSLIITRDPVPGLSARFDESSQLLRAASIACSLPEIFAAVNPGERILIDDGRIGGVIRSVTAGEILVEITQARDGGEKLLADKGINLPDSQLDLIGLTAQDIIDLEFIAHQADMVGLSFVRRPADITLLQQHLKRLDAGKLGIVIKIETRAAFEQLPELMFTLLSSPVVGVMIARGDLAVECGYERLAELQEEILWLAEAAHLPVIWATQVLEGLAKTGKPSRAEVTDAAMGERAECVMLNKGPHIIEAIQMLDNILQRMQAHQWKKRSLLRRLHW</sequence>
<dbReference type="NCBIfam" id="NF011314">
    <property type="entry name" value="PRK14725.1"/>
    <property type="match status" value="1"/>
</dbReference>
<dbReference type="Gene3D" id="2.40.33.10">
    <property type="entry name" value="PK beta-barrel domain-like"/>
    <property type="match status" value="2"/>
</dbReference>
<organism evidence="14 15">
    <name type="scientific">Nitrosospira multiformis</name>
    <dbReference type="NCBI Taxonomy" id="1231"/>
    <lineage>
        <taxon>Bacteria</taxon>
        <taxon>Pseudomonadati</taxon>
        <taxon>Pseudomonadota</taxon>
        <taxon>Betaproteobacteria</taxon>
        <taxon>Nitrosomonadales</taxon>
        <taxon>Nitrosomonadaceae</taxon>
        <taxon>Nitrosospira</taxon>
    </lineage>
</organism>
<dbReference type="EMBL" id="FNKY01000001">
    <property type="protein sequence ID" value="SDQ83788.1"/>
    <property type="molecule type" value="Genomic_DNA"/>
</dbReference>
<evidence type="ECO:0000313" key="15">
    <source>
        <dbReference type="Proteomes" id="UP000183471"/>
    </source>
</evidence>
<keyword evidence="11 14" id="KW-0670">Pyruvate</keyword>
<evidence type="ECO:0000256" key="10">
    <source>
        <dbReference type="ARBA" id="ARBA00023152"/>
    </source>
</evidence>
<comment type="similarity">
    <text evidence="2">Belongs to the pyruvate kinase family.</text>
</comment>
<keyword evidence="7 14" id="KW-0418">Kinase</keyword>
<dbReference type="InterPro" id="IPR011037">
    <property type="entry name" value="Pyrv_Knase-like_insert_dom_sf"/>
</dbReference>
<evidence type="ECO:0000256" key="7">
    <source>
        <dbReference type="ARBA" id="ARBA00022777"/>
    </source>
</evidence>
<evidence type="ECO:0000256" key="9">
    <source>
        <dbReference type="ARBA" id="ARBA00022842"/>
    </source>
</evidence>
<keyword evidence="10" id="KW-0324">Glycolysis</keyword>
<evidence type="ECO:0000313" key="14">
    <source>
        <dbReference type="EMBL" id="SDQ83788.1"/>
    </source>
</evidence>
<dbReference type="GO" id="GO:0016301">
    <property type="term" value="F:kinase activity"/>
    <property type="evidence" value="ECO:0007669"/>
    <property type="project" value="UniProtKB-KW"/>
</dbReference>